<dbReference type="AlphaFoldDB" id="A0A0D3FKX1"/>
<name>A0A0D3FKX1_9ORYZ</name>
<sequence>MQAEALACLEGIQLANEWVNMPLILESDNASVIAELNATNVQVHEIKRDSNKIAHALAQLRRAEWVEVSEQREPPRLWRQPLPTIAVLPPLRPITPIHIWKQYEVHERYNDVKD</sequence>
<evidence type="ECO:0000259" key="1">
    <source>
        <dbReference type="Pfam" id="PF13456"/>
    </source>
</evidence>
<organism evidence="2">
    <name type="scientific">Oryza barthii</name>
    <dbReference type="NCBI Taxonomy" id="65489"/>
    <lineage>
        <taxon>Eukaryota</taxon>
        <taxon>Viridiplantae</taxon>
        <taxon>Streptophyta</taxon>
        <taxon>Embryophyta</taxon>
        <taxon>Tracheophyta</taxon>
        <taxon>Spermatophyta</taxon>
        <taxon>Magnoliopsida</taxon>
        <taxon>Liliopsida</taxon>
        <taxon>Poales</taxon>
        <taxon>Poaceae</taxon>
        <taxon>BOP clade</taxon>
        <taxon>Oryzoideae</taxon>
        <taxon>Oryzeae</taxon>
        <taxon>Oryzinae</taxon>
        <taxon>Oryza</taxon>
    </lineage>
</organism>
<dbReference type="GO" id="GO:0003676">
    <property type="term" value="F:nucleic acid binding"/>
    <property type="evidence" value="ECO:0007669"/>
    <property type="project" value="InterPro"/>
</dbReference>
<proteinExistence type="predicted"/>
<dbReference type="HOGENOM" id="CLU_2124867_0_0_1"/>
<dbReference type="Pfam" id="PF13456">
    <property type="entry name" value="RVT_3"/>
    <property type="match status" value="1"/>
</dbReference>
<reference evidence="2" key="2">
    <citation type="submission" date="2015-03" db="UniProtKB">
        <authorList>
            <consortium name="EnsemblPlants"/>
        </authorList>
    </citation>
    <scope>IDENTIFICATION</scope>
</reference>
<evidence type="ECO:0000313" key="2">
    <source>
        <dbReference type="EnsemblPlants" id="OBART03G24770.1"/>
    </source>
</evidence>
<dbReference type="Gramene" id="OBART03G24770.1">
    <property type="protein sequence ID" value="OBART03G24770.1"/>
    <property type="gene ID" value="OBART03G24770"/>
</dbReference>
<dbReference type="Proteomes" id="UP000026960">
    <property type="component" value="Chromosome 3"/>
</dbReference>
<dbReference type="InterPro" id="IPR002156">
    <property type="entry name" value="RNaseH_domain"/>
</dbReference>
<dbReference type="GO" id="GO:0004523">
    <property type="term" value="F:RNA-DNA hybrid ribonuclease activity"/>
    <property type="evidence" value="ECO:0007669"/>
    <property type="project" value="InterPro"/>
</dbReference>
<protein>
    <recommendedName>
        <fullName evidence="1">RNase H type-1 domain-containing protein</fullName>
    </recommendedName>
</protein>
<dbReference type="STRING" id="65489.A0A0D3FKX1"/>
<reference evidence="2" key="1">
    <citation type="journal article" date="2009" name="Rice">
        <title>De Novo Next Generation Sequencing of Plant Genomes.</title>
        <authorList>
            <person name="Rounsley S."/>
            <person name="Marri P.R."/>
            <person name="Yu Y."/>
            <person name="He R."/>
            <person name="Sisneros N."/>
            <person name="Goicoechea J.L."/>
            <person name="Lee S.J."/>
            <person name="Angelova A."/>
            <person name="Kudrna D."/>
            <person name="Luo M."/>
            <person name="Affourtit J."/>
            <person name="Desany B."/>
            <person name="Knight J."/>
            <person name="Niazi F."/>
            <person name="Egholm M."/>
            <person name="Wing R.A."/>
        </authorList>
    </citation>
    <scope>NUCLEOTIDE SEQUENCE [LARGE SCALE GENOMIC DNA]</scope>
    <source>
        <strain evidence="2">cv. IRGC 105608</strain>
    </source>
</reference>
<feature type="domain" description="RNase H type-1" evidence="1">
    <location>
        <begin position="2"/>
        <end position="37"/>
    </location>
</feature>
<dbReference type="EnsemblPlants" id="OBART03G24770.1">
    <property type="protein sequence ID" value="OBART03G24770.1"/>
    <property type="gene ID" value="OBART03G24770"/>
</dbReference>
<evidence type="ECO:0000313" key="3">
    <source>
        <dbReference type="Proteomes" id="UP000026960"/>
    </source>
</evidence>
<accession>A0A0D3FKX1</accession>
<dbReference type="PaxDb" id="65489-OBART03G24770.1"/>
<keyword evidence="3" id="KW-1185">Reference proteome</keyword>